<accession>A0A315ECV0</accession>
<dbReference type="OrthoDB" id="9784823at2"/>
<comment type="caution">
    <text evidence="10">The sequence shown here is derived from an EMBL/GenBank/DDBJ whole genome shotgun (WGS) entry which is preliminary data.</text>
</comment>
<dbReference type="Pfam" id="PF12161">
    <property type="entry name" value="HsdM_N"/>
    <property type="match status" value="1"/>
</dbReference>
<name>A0A315ECV0_9BURK</name>
<evidence type="ECO:0000256" key="7">
    <source>
        <dbReference type="ARBA" id="ARBA00047942"/>
    </source>
</evidence>
<dbReference type="GO" id="GO:0003677">
    <property type="term" value="F:DNA binding"/>
    <property type="evidence" value="ECO:0007669"/>
    <property type="project" value="InterPro"/>
</dbReference>
<dbReference type="InterPro" id="IPR029063">
    <property type="entry name" value="SAM-dependent_MTases_sf"/>
</dbReference>
<dbReference type="InterPro" id="IPR002052">
    <property type="entry name" value="DNA_methylase_N6_adenine_CS"/>
</dbReference>
<dbReference type="PANTHER" id="PTHR42933:SF3">
    <property type="entry name" value="TYPE I RESTRICTION ENZYME MJAVIII METHYLASE SUBUNIT"/>
    <property type="match status" value="1"/>
</dbReference>
<evidence type="ECO:0000313" key="10">
    <source>
        <dbReference type="EMBL" id="PUE55800.1"/>
    </source>
</evidence>
<dbReference type="InterPro" id="IPR038333">
    <property type="entry name" value="T1MK-like_N_sf"/>
</dbReference>
<dbReference type="GO" id="GO:0032259">
    <property type="term" value="P:methylation"/>
    <property type="evidence" value="ECO:0007669"/>
    <property type="project" value="UniProtKB-KW"/>
</dbReference>
<organism evidence="10 11">
    <name type="scientific">Limnohabitans parvus II-B4</name>
    <dbReference type="NCBI Taxonomy" id="1293052"/>
    <lineage>
        <taxon>Bacteria</taxon>
        <taxon>Pseudomonadati</taxon>
        <taxon>Pseudomonadota</taxon>
        <taxon>Betaproteobacteria</taxon>
        <taxon>Burkholderiales</taxon>
        <taxon>Comamonadaceae</taxon>
        <taxon>Limnohabitans</taxon>
    </lineage>
</organism>
<evidence type="ECO:0000259" key="9">
    <source>
        <dbReference type="Pfam" id="PF12161"/>
    </source>
</evidence>
<dbReference type="AlphaFoldDB" id="A0A315ECV0"/>
<keyword evidence="5" id="KW-0949">S-adenosyl-L-methionine</keyword>
<protein>
    <recommendedName>
        <fullName evidence="2">site-specific DNA-methyltransferase (adenine-specific)</fullName>
        <ecNumber evidence="2">2.1.1.72</ecNumber>
    </recommendedName>
</protein>
<dbReference type="PRINTS" id="PR00507">
    <property type="entry name" value="N12N6MTFRASE"/>
</dbReference>
<feature type="domain" description="N6 adenine-specific DNA methyltransferase N-terminal" evidence="9">
    <location>
        <begin position="6"/>
        <end position="136"/>
    </location>
</feature>
<dbReference type="PANTHER" id="PTHR42933">
    <property type="entry name" value="SLR6095 PROTEIN"/>
    <property type="match status" value="1"/>
</dbReference>
<dbReference type="RefSeq" id="WP_108311790.1">
    <property type="nucleotide sequence ID" value="NZ_NESN01000001.1"/>
</dbReference>
<evidence type="ECO:0000256" key="6">
    <source>
        <dbReference type="ARBA" id="ARBA00022747"/>
    </source>
</evidence>
<dbReference type="Pfam" id="PF02384">
    <property type="entry name" value="N6_Mtase"/>
    <property type="match status" value="1"/>
</dbReference>
<dbReference type="InterPro" id="IPR051537">
    <property type="entry name" value="DNA_Adenine_Mtase"/>
</dbReference>
<comment type="catalytic activity">
    <reaction evidence="7">
        <text>a 2'-deoxyadenosine in DNA + S-adenosyl-L-methionine = an N(6)-methyl-2'-deoxyadenosine in DNA + S-adenosyl-L-homocysteine + H(+)</text>
        <dbReference type="Rhea" id="RHEA:15197"/>
        <dbReference type="Rhea" id="RHEA-COMP:12418"/>
        <dbReference type="Rhea" id="RHEA-COMP:12419"/>
        <dbReference type="ChEBI" id="CHEBI:15378"/>
        <dbReference type="ChEBI" id="CHEBI:57856"/>
        <dbReference type="ChEBI" id="CHEBI:59789"/>
        <dbReference type="ChEBI" id="CHEBI:90615"/>
        <dbReference type="ChEBI" id="CHEBI:90616"/>
        <dbReference type="EC" id="2.1.1.72"/>
    </reaction>
</comment>
<feature type="domain" description="DNA methylase adenine-specific" evidence="8">
    <location>
        <begin position="144"/>
        <end position="479"/>
    </location>
</feature>
<proteinExistence type="inferred from homology"/>
<dbReference type="EMBL" id="NESN01000001">
    <property type="protein sequence ID" value="PUE55800.1"/>
    <property type="molecule type" value="Genomic_DNA"/>
</dbReference>
<evidence type="ECO:0000256" key="3">
    <source>
        <dbReference type="ARBA" id="ARBA00022603"/>
    </source>
</evidence>
<evidence type="ECO:0000256" key="1">
    <source>
        <dbReference type="ARBA" id="ARBA00006594"/>
    </source>
</evidence>
<dbReference type="GO" id="GO:0009007">
    <property type="term" value="F:site-specific DNA-methyltransferase (adenine-specific) activity"/>
    <property type="evidence" value="ECO:0007669"/>
    <property type="project" value="UniProtKB-EC"/>
</dbReference>
<dbReference type="GO" id="GO:0009307">
    <property type="term" value="P:DNA restriction-modification system"/>
    <property type="evidence" value="ECO:0007669"/>
    <property type="project" value="UniProtKB-KW"/>
</dbReference>
<keyword evidence="4 10" id="KW-0808">Transferase</keyword>
<dbReference type="Proteomes" id="UP000250790">
    <property type="component" value="Unassembled WGS sequence"/>
</dbReference>
<evidence type="ECO:0000256" key="5">
    <source>
        <dbReference type="ARBA" id="ARBA00022691"/>
    </source>
</evidence>
<evidence type="ECO:0000313" key="11">
    <source>
        <dbReference type="Proteomes" id="UP000250790"/>
    </source>
</evidence>
<reference evidence="10 11" key="1">
    <citation type="submission" date="2017-04" db="EMBL/GenBank/DDBJ databases">
        <title>Unexpected and diverse lifestyles within the genus Limnohabitans.</title>
        <authorList>
            <person name="Kasalicky V."/>
            <person name="Mehrshad M."/>
            <person name="Andrei S.-A."/>
            <person name="Salcher M."/>
            <person name="Kratochvilova H."/>
            <person name="Simek K."/>
            <person name="Ghai R."/>
        </authorList>
    </citation>
    <scope>NUCLEOTIDE SEQUENCE [LARGE SCALE GENOMIC DNA]</scope>
    <source>
        <strain evidence="10 11">II-B4</strain>
    </source>
</reference>
<dbReference type="Gene3D" id="1.20.1260.30">
    <property type="match status" value="1"/>
</dbReference>
<keyword evidence="6" id="KW-0680">Restriction system</keyword>
<dbReference type="InterPro" id="IPR003356">
    <property type="entry name" value="DNA_methylase_A-5"/>
</dbReference>
<dbReference type="SUPFAM" id="SSF53335">
    <property type="entry name" value="S-adenosyl-L-methionine-dependent methyltransferases"/>
    <property type="match status" value="1"/>
</dbReference>
<comment type="similarity">
    <text evidence="1">Belongs to the N(4)/N(6)-methyltransferase family.</text>
</comment>
<sequence>MLTGELRSQVDRVWDSFWSGGIANPLEVLEQITYLLFLRRLDELHTLEENKSVRLGKPMERTIFPTGTDPKGCRYEDMRWSRLKNMAPQEMFNVVSEHVFPFLRDVGGDNSTYAKQMQGARFTIPTPALLAKVVDLLDQIPMEDRDTKGDLYEYMLGKIASAGQNGQFRTPRHIIKMMVEMVEPTATDIICDPAGGTCGFLVAAGEYLRENRSEIFADVKARQHFHNGMFNAYDFDTTMLRIGSMNMMLHGVENPNITYRDSLSQDFAVEDEKYSLILANPPFAGSLDYEGTAKDLLSVVKTKSTELLFLALFLKLLKPGGRAAVIVPDSVLFKTNKANKEIRRILVEEQKLDGVVSLPSGVFKPYAGVSTAILFFTKTNSGGTDSVWFYDMNADGWSLDDKRQPLLNIEKLGTKPTAPLSSEEHIKNNLPDVIKRWNERAGEEKNRTRFEQSFLVSKEEIVSEEYDLSLGKYKKVIETKIDHTPPIQIIAELKVIDERIRAELADFEGILK</sequence>
<dbReference type="InterPro" id="IPR022749">
    <property type="entry name" value="D12N6_MeTrfase_N"/>
</dbReference>
<evidence type="ECO:0000259" key="8">
    <source>
        <dbReference type="Pfam" id="PF02384"/>
    </source>
</evidence>
<dbReference type="Gene3D" id="3.40.50.150">
    <property type="entry name" value="Vaccinia Virus protein VP39"/>
    <property type="match status" value="1"/>
</dbReference>
<keyword evidence="3 10" id="KW-0489">Methyltransferase</keyword>
<dbReference type="EC" id="2.1.1.72" evidence="2"/>
<evidence type="ECO:0000256" key="2">
    <source>
        <dbReference type="ARBA" id="ARBA00011900"/>
    </source>
</evidence>
<evidence type="ECO:0000256" key="4">
    <source>
        <dbReference type="ARBA" id="ARBA00022679"/>
    </source>
</evidence>
<keyword evidence="11" id="KW-1185">Reference proteome</keyword>
<gene>
    <name evidence="10" type="ORF">B9Z37_04485</name>
</gene>
<dbReference type="PROSITE" id="PS00092">
    <property type="entry name" value="N6_MTASE"/>
    <property type="match status" value="1"/>
</dbReference>
<dbReference type="GO" id="GO:0008170">
    <property type="term" value="F:N-methyltransferase activity"/>
    <property type="evidence" value="ECO:0007669"/>
    <property type="project" value="InterPro"/>
</dbReference>